<reference evidence="1" key="1">
    <citation type="journal article" date="2015" name="Nature">
        <title>Complex archaea that bridge the gap between prokaryotes and eukaryotes.</title>
        <authorList>
            <person name="Spang A."/>
            <person name="Saw J.H."/>
            <person name="Jorgensen S.L."/>
            <person name="Zaremba-Niedzwiedzka K."/>
            <person name="Martijn J."/>
            <person name="Lind A.E."/>
            <person name="van Eijk R."/>
            <person name="Schleper C."/>
            <person name="Guy L."/>
            <person name="Ettema T.J."/>
        </authorList>
    </citation>
    <scope>NUCLEOTIDE SEQUENCE</scope>
</reference>
<accession>A0A0F8YNY4</accession>
<comment type="caution">
    <text evidence="1">The sequence shown here is derived from an EMBL/GenBank/DDBJ whole genome shotgun (WGS) entry which is preliminary data.</text>
</comment>
<evidence type="ECO:0000313" key="1">
    <source>
        <dbReference type="EMBL" id="KKK83138.1"/>
    </source>
</evidence>
<dbReference type="EMBL" id="LAZR01052360">
    <property type="protein sequence ID" value="KKK83138.1"/>
    <property type="molecule type" value="Genomic_DNA"/>
</dbReference>
<name>A0A0F8YNY4_9ZZZZ</name>
<proteinExistence type="predicted"/>
<protein>
    <submittedName>
        <fullName evidence="1">Uncharacterized protein</fullName>
    </submittedName>
</protein>
<sequence>IKEGHITLMDANEIRMATEYRRQELLTRIRSLANSAKETMEKIFEETLMETKDED</sequence>
<gene>
    <name evidence="1" type="ORF">LCGC14_2796340</name>
</gene>
<feature type="non-terminal residue" evidence="1">
    <location>
        <position position="1"/>
    </location>
</feature>
<organism evidence="1">
    <name type="scientific">marine sediment metagenome</name>
    <dbReference type="NCBI Taxonomy" id="412755"/>
    <lineage>
        <taxon>unclassified sequences</taxon>
        <taxon>metagenomes</taxon>
        <taxon>ecological metagenomes</taxon>
    </lineage>
</organism>
<dbReference type="AlphaFoldDB" id="A0A0F8YNY4"/>